<dbReference type="InterPro" id="IPR004155">
    <property type="entry name" value="PBS_lyase_HEAT"/>
</dbReference>
<keyword evidence="1" id="KW-0732">Signal</keyword>
<keyword evidence="3" id="KW-1185">Reference proteome</keyword>
<dbReference type="InterPro" id="IPR016024">
    <property type="entry name" value="ARM-type_fold"/>
</dbReference>
<evidence type="ECO:0008006" key="4">
    <source>
        <dbReference type="Google" id="ProtNLM"/>
    </source>
</evidence>
<dbReference type="GO" id="GO:0019135">
    <property type="term" value="F:deoxyhypusine monooxygenase activity"/>
    <property type="evidence" value="ECO:0007669"/>
    <property type="project" value="TreeGrafter"/>
</dbReference>
<sequence length="588" mass="61743">MSPQMIVRRRWIAAPLLALFCAAPVHADQLNPQQLLQDLKQGTATEKCIAADGVTTCEAPSSLFADALLAGLSDKDPEVRWHCARTIGTLGLDDAAIRRQLTALLADENAVVKAQAARTLARLGNPSEETIRGLVKLATDSDARVARVAVASIRQLQVDRKLVVEALVDVLDHEDQSVAMHGVDTMVEMGEQAVPFLQEALANDRAAYWAAIAVEQIGPPAKETLPSLVKLIRSDSDPQLRIQAMLAVASLGEADEPACQALTTVLNDSGSQDVTRAAAAYAIGTTGCTGATDSLRTAAGDDDELLSMVAAWALAKQSPDNPQAMQTAVEKLIAGLKSDKAIIRSAAARGLHKLEAPPELVGPALIAASNDPDPSVFANVIDALASLGPEVLDHAVPALQKPEYREVAIAVLTKLGPEAAPVANDLVSAFNDDTPEFNAELQLALAEIGAATPEVIRRLTQSLSSDQESVRNSAIYALGRLGPKASDATGALQKLVSSSDAFDSTSAAWALAYIHPDDPEVAKLVVPALIRSLGADREIIRFQAADALGKLGAEAKPAVPALKKRLASEESAMVVKQAIAEALEAIGQ</sequence>
<dbReference type="PANTHER" id="PTHR12697:SF20">
    <property type="entry name" value="HEAT REPEAT-CONTAINING PROTEIN 4"/>
    <property type="match status" value="1"/>
</dbReference>
<gene>
    <name evidence="2" type="ORF">FYK55_23325</name>
</gene>
<dbReference type="SUPFAM" id="SSF48371">
    <property type="entry name" value="ARM repeat"/>
    <property type="match status" value="1"/>
</dbReference>
<feature type="signal peptide" evidence="1">
    <location>
        <begin position="1"/>
        <end position="27"/>
    </location>
</feature>
<reference evidence="2 3" key="1">
    <citation type="submission" date="2019-08" db="EMBL/GenBank/DDBJ databases">
        <authorList>
            <person name="Dhanesh K."/>
            <person name="Kumar G."/>
            <person name="Sasikala C."/>
            <person name="Venkata Ramana C."/>
        </authorList>
    </citation>
    <scope>NUCLEOTIDE SEQUENCE [LARGE SCALE GENOMIC DNA]</scope>
    <source>
        <strain evidence="2 3">JC645</strain>
    </source>
</reference>
<dbReference type="Pfam" id="PF03130">
    <property type="entry name" value="HEAT_PBS"/>
    <property type="match status" value="1"/>
</dbReference>
<name>A0A5M6CXB6_9BACT</name>
<dbReference type="InterPro" id="IPR011989">
    <property type="entry name" value="ARM-like"/>
</dbReference>
<feature type="chain" id="PRO_5024366765" description="HEAT repeat protein" evidence="1">
    <location>
        <begin position="28"/>
        <end position="588"/>
    </location>
</feature>
<evidence type="ECO:0000313" key="3">
    <source>
        <dbReference type="Proteomes" id="UP000324479"/>
    </source>
</evidence>
<evidence type="ECO:0000256" key="1">
    <source>
        <dbReference type="SAM" id="SignalP"/>
    </source>
</evidence>
<dbReference type="PANTHER" id="PTHR12697">
    <property type="entry name" value="PBS LYASE HEAT-LIKE PROTEIN"/>
    <property type="match status" value="1"/>
</dbReference>
<protein>
    <recommendedName>
        <fullName evidence="4">HEAT repeat protein</fullName>
    </recommendedName>
</protein>
<dbReference type="Gene3D" id="1.25.10.10">
    <property type="entry name" value="Leucine-rich Repeat Variant"/>
    <property type="match status" value="4"/>
</dbReference>
<comment type="caution">
    <text evidence="2">The sequence shown here is derived from an EMBL/GenBank/DDBJ whole genome shotgun (WGS) entry which is preliminary data.</text>
</comment>
<dbReference type="Pfam" id="PF13646">
    <property type="entry name" value="HEAT_2"/>
    <property type="match status" value="3"/>
</dbReference>
<dbReference type="SMART" id="SM00567">
    <property type="entry name" value="EZ_HEAT"/>
    <property type="match status" value="9"/>
</dbReference>
<accession>A0A5M6CXB6</accession>
<proteinExistence type="predicted"/>
<evidence type="ECO:0000313" key="2">
    <source>
        <dbReference type="EMBL" id="KAA5539733.1"/>
    </source>
</evidence>
<dbReference type="Proteomes" id="UP000324479">
    <property type="component" value="Unassembled WGS sequence"/>
</dbReference>
<organism evidence="2 3">
    <name type="scientific">Roseiconus nitratireducens</name>
    <dbReference type="NCBI Taxonomy" id="2605748"/>
    <lineage>
        <taxon>Bacteria</taxon>
        <taxon>Pseudomonadati</taxon>
        <taxon>Planctomycetota</taxon>
        <taxon>Planctomycetia</taxon>
        <taxon>Pirellulales</taxon>
        <taxon>Pirellulaceae</taxon>
        <taxon>Roseiconus</taxon>
    </lineage>
</organism>
<dbReference type="AlphaFoldDB" id="A0A5M6CXB6"/>
<dbReference type="RefSeq" id="WP_150079043.1">
    <property type="nucleotide sequence ID" value="NZ_VWOX01000017.1"/>
</dbReference>
<dbReference type="EMBL" id="VWOX01000017">
    <property type="protein sequence ID" value="KAA5539733.1"/>
    <property type="molecule type" value="Genomic_DNA"/>
</dbReference>